<evidence type="ECO:0000256" key="6">
    <source>
        <dbReference type="ARBA" id="ARBA00022741"/>
    </source>
</evidence>
<dbReference type="Proteomes" id="UP001497600">
    <property type="component" value="Chromosome A"/>
</dbReference>
<reference evidence="16 17" key="1">
    <citation type="submission" date="2024-01" db="EMBL/GenBank/DDBJ databases">
        <authorList>
            <consortium name="Genoscope - CEA"/>
            <person name="William W."/>
        </authorList>
    </citation>
    <scope>NUCLEOTIDE SEQUENCE [LARGE SCALE GENOMIC DNA]</scope>
    <source>
        <strain evidence="16 17">29B2s-10</strain>
    </source>
</reference>
<evidence type="ECO:0000256" key="3">
    <source>
        <dbReference type="ARBA" id="ARBA00012958"/>
    </source>
</evidence>
<keyword evidence="17" id="KW-1185">Reference proteome</keyword>
<evidence type="ECO:0000256" key="7">
    <source>
        <dbReference type="ARBA" id="ARBA00022777"/>
    </source>
</evidence>
<dbReference type="Gene3D" id="3.30.230.10">
    <property type="match status" value="1"/>
</dbReference>
<sequence length="443" mass="48538">MKAYSAPGKALLAGGYLVLDPQYPSYVTALSSRMHAVISEEESNTGDNNSTISIFSPQFEGEWEYTFPDKVYTKDLKEKKNRRNPFVEATISTVLAYIQPQDSFNIVIRIFSDPGYHSKSGAIPKVSSNNQKEFLFHGKPIDQVAKTGLGSSAGLVSVISTALLSHFKKGQDIQSLKNIIHNTAQIAHCYAQKKIGSGFDVAAAIFGSIIYRRFDPKDIDSLFADESYLTGESDHVKLRTLIDSEWDFTAKPVALPPKIRLLMGDIEGGSETPKLVSKVHAWKKENVVESTKLYTDLNNANKSLIDSLQKAQLAYTSDPNSYDTYLTGLTDDKVTKDGPFQPMIQSIGDIRVNLRKLTKFSGADVEPESQTKLLDNCDQLPGVLGGVVPGAGGFDAICLLVTEDSVAKVIQNTTGEFSSVSWLDLREESEGIVAENPNDYDGL</sequence>
<dbReference type="InterPro" id="IPR020568">
    <property type="entry name" value="Ribosomal_Su5_D2-typ_SF"/>
</dbReference>
<keyword evidence="5 13" id="KW-0808">Transferase</keyword>
<evidence type="ECO:0000256" key="11">
    <source>
        <dbReference type="ARBA" id="ARBA00023221"/>
    </source>
</evidence>
<keyword evidence="4 13" id="KW-0444">Lipid biosynthesis</keyword>
<evidence type="ECO:0000256" key="10">
    <source>
        <dbReference type="ARBA" id="ARBA00023098"/>
    </source>
</evidence>
<dbReference type="InterPro" id="IPR036554">
    <property type="entry name" value="GHMP_kinase_C_sf"/>
</dbReference>
<gene>
    <name evidence="16" type="primary">ERG8</name>
    <name evidence="16" type="ORF">CAAN4_A10682</name>
</gene>
<evidence type="ECO:0000256" key="5">
    <source>
        <dbReference type="ARBA" id="ARBA00022679"/>
    </source>
</evidence>
<evidence type="ECO:0000256" key="13">
    <source>
        <dbReference type="PIRNR" id="PIRNR017288"/>
    </source>
</evidence>
<evidence type="ECO:0000313" key="16">
    <source>
        <dbReference type="EMBL" id="CAK7894054.1"/>
    </source>
</evidence>
<organism evidence="16 17">
    <name type="scientific">[Candida] anglica</name>
    <dbReference type="NCBI Taxonomy" id="148631"/>
    <lineage>
        <taxon>Eukaryota</taxon>
        <taxon>Fungi</taxon>
        <taxon>Dikarya</taxon>
        <taxon>Ascomycota</taxon>
        <taxon>Saccharomycotina</taxon>
        <taxon>Pichiomycetes</taxon>
        <taxon>Debaryomycetaceae</taxon>
        <taxon>Kurtzmaniella</taxon>
    </lineage>
</organism>
<name>A0ABP0E6F0_9ASCO</name>
<dbReference type="PANTHER" id="PTHR31814">
    <property type="match status" value="1"/>
</dbReference>
<comment type="catalytic activity">
    <reaction evidence="12">
        <text>(R)-5-phosphomevalonate + ATP = (R)-5-diphosphomevalonate + ADP</text>
        <dbReference type="Rhea" id="RHEA:16341"/>
        <dbReference type="ChEBI" id="CHEBI:30616"/>
        <dbReference type="ChEBI" id="CHEBI:57557"/>
        <dbReference type="ChEBI" id="CHEBI:58146"/>
        <dbReference type="ChEBI" id="CHEBI:456216"/>
        <dbReference type="EC" id="2.7.4.2"/>
    </reaction>
    <physiologicalReaction direction="left-to-right" evidence="12">
        <dbReference type="Rhea" id="RHEA:16342"/>
    </physiologicalReaction>
</comment>
<dbReference type="InterPro" id="IPR013750">
    <property type="entry name" value="GHMP_kinase_C_dom"/>
</dbReference>
<evidence type="ECO:0000313" key="17">
    <source>
        <dbReference type="Proteomes" id="UP001497600"/>
    </source>
</evidence>
<keyword evidence="11 13" id="KW-0753">Steroid metabolism</keyword>
<proteinExistence type="inferred from homology"/>
<keyword evidence="10 13" id="KW-0443">Lipid metabolism</keyword>
<dbReference type="EMBL" id="OZ004253">
    <property type="protein sequence ID" value="CAK7894054.1"/>
    <property type="molecule type" value="Genomic_DNA"/>
</dbReference>
<keyword evidence="7 13" id="KW-0418">Kinase</keyword>
<accession>A0ABP0E6F0</accession>
<feature type="domain" description="GHMP kinase N-terminal" evidence="14">
    <location>
        <begin position="146"/>
        <end position="207"/>
    </location>
</feature>
<dbReference type="InterPro" id="IPR035102">
    <property type="entry name" value="Phosphomevalonate_kinase"/>
</dbReference>
<keyword evidence="9 13" id="KW-0752">Steroid biosynthesis</keyword>
<dbReference type="Pfam" id="PF00288">
    <property type="entry name" value="GHMP_kinases_N"/>
    <property type="match status" value="1"/>
</dbReference>
<evidence type="ECO:0000256" key="8">
    <source>
        <dbReference type="ARBA" id="ARBA00022840"/>
    </source>
</evidence>
<evidence type="ECO:0000256" key="9">
    <source>
        <dbReference type="ARBA" id="ARBA00022955"/>
    </source>
</evidence>
<evidence type="ECO:0000256" key="1">
    <source>
        <dbReference type="ARBA" id="ARBA00005017"/>
    </source>
</evidence>
<feature type="domain" description="GHMP kinase C-terminal" evidence="15">
    <location>
        <begin position="354"/>
        <end position="411"/>
    </location>
</feature>
<dbReference type="InterPro" id="IPR006204">
    <property type="entry name" value="GHMP_kinase_N_dom"/>
</dbReference>
<dbReference type="InterPro" id="IPR014721">
    <property type="entry name" value="Ribsml_uS5_D2-typ_fold_subgr"/>
</dbReference>
<evidence type="ECO:0000259" key="14">
    <source>
        <dbReference type="Pfam" id="PF00288"/>
    </source>
</evidence>
<dbReference type="GO" id="GO:0016301">
    <property type="term" value="F:kinase activity"/>
    <property type="evidence" value="ECO:0007669"/>
    <property type="project" value="UniProtKB-KW"/>
</dbReference>
<dbReference type="PANTHER" id="PTHR31814:SF2">
    <property type="entry name" value="PHOSPHOMEVALONATE KINASE"/>
    <property type="match status" value="1"/>
</dbReference>
<dbReference type="EC" id="2.7.4.2" evidence="3 13"/>
<comment type="pathway">
    <text evidence="1 13">Isoprenoid biosynthesis; isopentenyl diphosphate biosynthesis via mevalonate pathway; isopentenyl diphosphate from (R)-mevalonate: step 2/3.</text>
</comment>
<keyword evidence="8" id="KW-0067">ATP-binding</keyword>
<keyword evidence="6" id="KW-0547">Nucleotide-binding</keyword>
<evidence type="ECO:0000259" key="15">
    <source>
        <dbReference type="Pfam" id="PF08544"/>
    </source>
</evidence>
<dbReference type="PIRSF" id="PIRSF017288">
    <property type="entry name" value="PMK_GHMP_euk"/>
    <property type="match status" value="1"/>
</dbReference>
<dbReference type="InterPro" id="IPR016005">
    <property type="entry name" value="Erg8"/>
</dbReference>
<evidence type="ECO:0000256" key="4">
    <source>
        <dbReference type="ARBA" id="ARBA00022516"/>
    </source>
</evidence>
<protein>
    <recommendedName>
        <fullName evidence="3 13">Phosphomevalonate kinase</fullName>
        <ecNumber evidence="3 13">2.7.4.2</ecNumber>
    </recommendedName>
</protein>
<dbReference type="SUPFAM" id="SSF55060">
    <property type="entry name" value="GHMP Kinase, C-terminal domain"/>
    <property type="match status" value="1"/>
</dbReference>
<comment type="similarity">
    <text evidence="2 13">Belongs to the GHMP kinase family. Mevalonate kinase subfamily.</text>
</comment>
<dbReference type="SUPFAM" id="SSF54211">
    <property type="entry name" value="Ribosomal protein S5 domain 2-like"/>
    <property type="match status" value="1"/>
</dbReference>
<dbReference type="Pfam" id="PF08544">
    <property type="entry name" value="GHMP_kinases_C"/>
    <property type="match status" value="1"/>
</dbReference>
<evidence type="ECO:0000256" key="2">
    <source>
        <dbReference type="ARBA" id="ARBA00006495"/>
    </source>
</evidence>
<evidence type="ECO:0000256" key="12">
    <source>
        <dbReference type="ARBA" id="ARBA00029326"/>
    </source>
</evidence>